<dbReference type="OrthoDB" id="1919469at2759"/>
<evidence type="ECO:0000313" key="3">
    <source>
        <dbReference type="Proteomes" id="UP000825935"/>
    </source>
</evidence>
<comment type="caution">
    <text evidence="2">The sequence shown here is derived from an EMBL/GenBank/DDBJ whole genome shotgun (WGS) entry which is preliminary data.</text>
</comment>
<feature type="compositionally biased region" description="Polar residues" evidence="1">
    <location>
        <begin position="294"/>
        <end position="312"/>
    </location>
</feature>
<feature type="region of interest" description="Disordered" evidence="1">
    <location>
        <begin position="661"/>
        <end position="698"/>
    </location>
</feature>
<organism evidence="2 3">
    <name type="scientific">Ceratopteris richardii</name>
    <name type="common">Triangle waterfern</name>
    <dbReference type="NCBI Taxonomy" id="49495"/>
    <lineage>
        <taxon>Eukaryota</taxon>
        <taxon>Viridiplantae</taxon>
        <taxon>Streptophyta</taxon>
        <taxon>Embryophyta</taxon>
        <taxon>Tracheophyta</taxon>
        <taxon>Polypodiopsida</taxon>
        <taxon>Polypodiidae</taxon>
        <taxon>Polypodiales</taxon>
        <taxon>Pteridineae</taxon>
        <taxon>Pteridaceae</taxon>
        <taxon>Parkerioideae</taxon>
        <taxon>Ceratopteris</taxon>
    </lineage>
</organism>
<dbReference type="AlphaFoldDB" id="A0A8T2T151"/>
<feature type="compositionally biased region" description="Basic residues" evidence="1">
    <location>
        <begin position="14"/>
        <end position="23"/>
    </location>
</feature>
<protein>
    <submittedName>
        <fullName evidence="2">Uncharacterized protein</fullName>
    </submittedName>
</protein>
<sequence length="784" mass="85799">MGSCLSKPSSKGTEKKKKKKKGFHNNENVVPQHETQPSKTSVEVEEWKEVEAAASSTCRVSTGSLQLAQSDHTPSPASSSLTLNAVEKCHDPKVPPSSSSDKLQSSSSSMIPDMVTFTVSQSPRKKYSGEFPNHSFRNPSQCRSVIQKAPFSPGGMKKATTLHKNEEDDCKFPSLARKQWLSQACPAKSRGEDECSTNKARKSADESSSKDKVMPSAAMKTPASREVLNSAVSKDPCKQKSMNSIQEHDSRTSEHSSKIMSVGAPTVKGNIPDTRTNSLSRDVSPIEILRTSKPRTSSPLRRSPATKDTTILITDGPRLLRNASGKASSPNRAGYYASERHETVKARPSHKQSHSREHFMDPVSEISTHRRTSSKESTSEFNIDIIRRPSPPKKTPIVVATCASSSSSDAARINTKRPSKPSKENSSFHKSIMQEPSFVTKGGKNPGQRNLDAAVNEIDSLACNNNRNGRRREKSPPRRISTGVAPFLSSTRSNDRNADLSINSDTTLASHFDPMGKDMAARTKKPVSRAPLKEISNVNSSLPSRSRIKENHKSVPKASESFREETDALSLPKDEYLINGNAVPEKNNVQALCDFSTNLNDCVKDPLETKAENLVMEGKSVLSAFKALEEYRLKYSYLNVEPHQDGNENLSYSRLQPYAAPKESCSQPLQGSLDMGKGPLKSAVRESHESPRLPSTKKSGEQFLFSDVQSLLISEKRSQPEGGMAMPPSISKACSILRAVADLNMGNTVYSKMSEVQDEIERPNLLSFQFGEGNSGRVTSSQAS</sequence>
<accession>A0A8T2T151</accession>
<feature type="region of interest" description="Disordered" evidence="1">
    <location>
        <begin position="1"/>
        <end position="109"/>
    </location>
</feature>
<feature type="compositionally biased region" description="Basic and acidic residues" evidence="1">
    <location>
        <begin position="246"/>
        <end position="257"/>
    </location>
</feature>
<evidence type="ECO:0000313" key="2">
    <source>
        <dbReference type="EMBL" id="KAH7387335.1"/>
    </source>
</evidence>
<feature type="compositionally biased region" description="Low complexity" evidence="1">
    <location>
        <begin position="96"/>
        <end position="109"/>
    </location>
</feature>
<feature type="compositionally biased region" description="Polar residues" evidence="1">
    <location>
        <begin position="1"/>
        <end position="11"/>
    </location>
</feature>
<reference evidence="2" key="1">
    <citation type="submission" date="2021-08" db="EMBL/GenBank/DDBJ databases">
        <title>WGS assembly of Ceratopteris richardii.</title>
        <authorList>
            <person name="Marchant D.B."/>
            <person name="Chen G."/>
            <person name="Jenkins J."/>
            <person name="Shu S."/>
            <person name="Leebens-Mack J."/>
            <person name="Grimwood J."/>
            <person name="Schmutz J."/>
            <person name="Soltis P."/>
            <person name="Soltis D."/>
            <person name="Chen Z.-H."/>
        </authorList>
    </citation>
    <scope>NUCLEOTIDE SEQUENCE</scope>
    <source>
        <strain evidence="2">Whitten #5841</strain>
        <tissue evidence="2">Leaf</tissue>
    </source>
</reference>
<keyword evidence="3" id="KW-1185">Reference proteome</keyword>
<gene>
    <name evidence="2" type="ORF">KP509_16G017300</name>
</gene>
<feature type="region of interest" description="Disordered" evidence="1">
    <location>
        <begin position="183"/>
        <end position="566"/>
    </location>
</feature>
<proteinExistence type="predicted"/>
<feature type="compositionally biased region" description="Basic and acidic residues" evidence="1">
    <location>
        <begin position="202"/>
        <end position="213"/>
    </location>
</feature>
<dbReference type="EMBL" id="CM035421">
    <property type="protein sequence ID" value="KAH7387336.1"/>
    <property type="molecule type" value="Genomic_DNA"/>
</dbReference>
<dbReference type="EMBL" id="CM035421">
    <property type="protein sequence ID" value="KAH7387335.1"/>
    <property type="molecule type" value="Genomic_DNA"/>
</dbReference>
<feature type="compositionally biased region" description="Polar residues" evidence="1">
    <location>
        <begin position="57"/>
        <end position="83"/>
    </location>
</feature>
<evidence type="ECO:0000256" key="1">
    <source>
        <dbReference type="SAM" id="MobiDB-lite"/>
    </source>
</evidence>
<dbReference type="Proteomes" id="UP000825935">
    <property type="component" value="Chromosome 16"/>
</dbReference>
<feature type="compositionally biased region" description="Polar residues" evidence="1">
    <location>
        <begin position="25"/>
        <end position="40"/>
    </location>
</feature>
<feature type="compositionally biased region" description="Polar residues" evidence="1">
    <location>
        <begin position="500"/>
        <end position="509"/>
    </location>
</feature>
<name>A0A8T2T151_CERRI</name>